<evidence type="ECO:0000313" key="1">
    <source>
        <dbReference type="EMBL" id="KAF0036675.1"/>
    </source>
</evidence>
<evidence type="ECO:0000313" key="2">
    <source>
        <dbReference type="Proteomes" id="UP000438429"/>
    </source>
</evidence>
<accession>A0A6A4SVF7</accession>
<name>A0A6A4SVF7_SCOMX</name>
<comment type="caution">
    <text evidence="1">The sequence shown here is derived from an EMBL/GenBank/DDBJ whole genome shotgun (WGS) entry which is preliminary data.</text>
</comment>
<dbReference type="Proteomes" id="UP000438429">
    <property type="component" value="Unassembled WGS sequence"/>
</dbReference>
<sequence length="125" mass="14225">MMASTYGAENRMWRVKCVHDLPNLCECKVLFQLSLLQSFTIPGGKLGSQSANDVALRSSCQRGDVFANSAAAFHPALTLCITVTIWRWDEDDTIRKFSRDLLTEMSFLFLGQTSCRWLRLYCTFT</sequence>
<proteinExistence type="predicted"/>
<dbReference type="EMBL" id="VEVO01000010">
    <property type="protein sequence ID" value="KAF0036675.1"/>
    <property type="molecule type" value="Genomic_DNA"/>
</dbReference>
<gene>
    <name evidence="1" type="ORF">F2P81_011987</name>
</gene>
<organism evidence="1 2">
    <name type="scientific">Scophthalmus maximus</name>
    <name type="common">Turbot</name>
    <name type="synonym">Psetta maxima</name>
    <dbReference type="NCBI Taxonomy" id="52904"/>
    <lineage>
        <taxon>Eukaryota</taxon>
        <taxon>Metazoa</taxon>
        <taxon>Chordata</taxon>
        <taxon>Craniata</taxon>
        <taxon>Vertebrata</taxon>
        <taxon>Euteleostomi</taxon>
        <taxon>Actinopterygii</taxon>
        <taxon>Neopterygii</taxon>
        <taxon>Teleostei</taxon>
        <taxon>Neoteleostei</taxon>
        <taxon>Acanthomorphata</taxon>
        <taxon>Carangaria</taxon>
        <taxon>Pleuronectiformes</taxon>
        <taxon>Pleuronectoidei</taxon>
        <taxon>Scophthalmidae</taxon>
        <taxon>Scophthalmus</taxon>
    </lineage>
</organism>
<protein>
    <submittedName>
        <fullName evidence="1">Uncharacterized protein</fullName>
    </submittedName>
</protein>
<dbReference type="AlphaFoldDB" id="A0A6A4SVF7"/>
<reference evidence="1 2" key="1">
    <citation type="submission" date="2019-06" db="EMBL/GenBank/DDBJ databases">
        <title>Draft genomes of female and male turbot (Scophthalmus maximus).</title>
        <authorList>
            <person name="Xu H."/>
            <person name="Xu X.-W."/>
            <person name="Shao C."/>
            <person name="Chen S."/>
        </authorList>
    </citation>
    <scope>NUCLEOTIDE SEQUENCE [LARGE SCALE GENOMIC DNA]</scope>
    <source>
        <strain evidence="1">Ysfricsl-2016a</strain>
        <tissue evidence="1">Blood</tissue>
    </source>
</reference>